<evidence type="ECO:0000313" key="11">
    <source>
        <dbReference type="EMBL" id="CAJ0571631.1"/>
    </source>
</evidence>
<dbReference type="Proteomes" id="UP001177023">
    <property type="component" value="Unassembled WGS sequence"/>
</dbReference>
<keyword evidence="4 9" id="KW-0479">Metal-binding</keyword>
<gene>
    <name evidence="11" type="ORF">MSPICULIGERA_LOCUS10033</name>
</gene>
<organism evidence="11 12">
    <name type="scientific">Mesorhabditis spiculigera</name>
    <dbReference type="NCBI Taxonomy" id="96644"/>
    <lineage>
        <taxon>Eukaryota</taxon>
        <taxon>Metazoa</taxon>
        <taxon>Ecdysozoa</taxon>
        <taxon>Nematoda</taxon>
        <taxon>Chromadorea</taxon>
        <taxon>Rhabditida</taxon>
        <taxon>Rhabditina</taxon>
        <taxon>Rhabditomorpha</taxon>
        <taxon>Rhabditoidea</taxon>
        <taxon>Rhabditidae</taxon>
        <taxon>Mesorhabditinae</taxon>
        <taxon>Mesorhabditis</taxon>
    </lineage>
</organism>
<evidence type="ECO:0000256" key="8">
    <source>
        <dbReference type="ARBA" id="ARBA00043906"/>
    </source>
</evidence>
<sequence length="515" mass="59088">MFLLLAGTILLGLLAYYIWWANDRRSYWDRKNIPNIPSKLFFGHIWTTSNPKTAWTTKLPIYTKKFGKFWGYQDGVKNILVTADLKTAKEVLVTRFDEFQQRKAFPVIQPSGDDPRAHLAQAWGARWKRMRSLVSPQFSNNNLKRVFPPLADSAKHLLLHMEKKNGEDIDIHKYYQEYTMDCIARIAMGQKESTQWAGNYIALLRAVFARDPRDPFYVVAAAMPWFNNIIRKMFFAFSLFTNIAPLKLILKMHSLVSERKKERAEEAKNPSKVTKDHIDFIDLFLDAEATVDLAAELHTDRKDANLKQMTEQEVAMNCFLFLAAGFDTTSNSLSYCSWYLAKNPEVQRNLQDEIEQICGTEDITYENLNELKYLDMVVKEALRLHPLGASVVCRRAGHDLEVAGIKIEEGDEVQIDADSIQMDPEIWGSDAAEFRPERWEELSSEQKDAFLTFGAGPRQCVGMRLAYIEEKLALANVLREFTLVESTNTEKVLDLNGFLTISPVSVTVKVEKRTN</sequence>
<dbReference type="PROSITE" id="PS00086">
    <property type="entry name" value="CYTOCHROME_P450"/>
    <property type="match status" value="1"/>
</dbReference>
<reference evidence="11" key="1">
    <citation type="submission" date="2023-06" db="EMBL/GenBank/DDBJ databases">
        <authorList>
            <person name="Delattre M."/>
        </authorList>
    </citation>
    <scope>NUCLEOTIDE SEQUENCE</scope>
    <source>
        <strain evidence="11">AF72</strain>
    </source>
</reference>
<dbReference type="InterPro" id="IPR017972">
    <property type="entry name" value="Cyt_P450_CS"/>
</dbReference>
<evidence type="ECO:0000256" key="2">
    <source>
        <dbReference type="ARBA" id="ARBA00010617"/>
    </source>
</evidence>
<comment type="cofactor">
    <cofactor evidence="1 9">
        <name>heme</name>
        <dbReference type="ChEBI" id="CHEBI:30413"/>
    </cofactor>
</comment>
<evidence type="ECO:0000256" key="5">
    <source>
        <dbReference type="ARBA" id="ARBA00023002"/>
    </source>
</evidence>
<feature type="non-terminal residue" evidence="11">
    <location>
        <position position="1"/>
    </location>
</feature>
<comment type="caution">
    <text evidence="11">The sequence shown here is derived from an EMBL/GenBank/DDBJ whole genome shotgun (WGS) entry which is preliminary data.</text>
</comment>
<dbReference type="InterPro" id="IPR002401">
    <property type="entry name" value="Cyt_P450_E_grp-I"/>
</dbReference>
<dbReference type="PANTHER" id="PTHR24302:SF15">
    <property type="entry name" value="FATTY-ACID PEROXYGENASE"/>
    <property type="match status" value="1"/>
</dbReference>
<dbReference type="FunFam" id="1.10.630.10:FF:000182">
    <property type="entry name" value="Cytochrome P450 3A4"/>
    <property type="match status" value="1"/>
</dbReference>
<keyword evidence="12" id="KW-1185">Reference proteome</keyword>
<dbReference type="PRINTS" id="PR00463">
    <property type="entry name" value="EP450I"/>
</dbReference>
<protein>
    <recommendedName>
        <fullName evidence="13">Cytochrome P450</fullName>
    </recommendedName>
</protein>
<evidence type="ECO:0000256" key="6">
    <source>
        <dbReference type="ARBA" id="ARBA00023004"/>
    </source>
</evidence>
<dbReference type="PANTHER" id="PTHR24302">
    <property type="entry name" value="CYTOCHROME P450 FAMILY 3"/>
    <property type="match status" value="1"/>
</dbReference>
<dbReference type="InterPro" id="IPR001128">
    <property type="entry name" value="Cyt_P450"/>
</dbReference>
<evidence type="ECO:0000256" key="4">
    <source>
        <dbReference type="ARBA" id="ARBA00022723"/>
    </source>
</evidence>
<dbReference type="InterPro" id="IPR036396">
    <property type="entry name" value="Cyt_P450_sf"/>
</dbReference>
<evidence type="ECO:0000256" key="1">
    <source>
        <dbReference type="ARBA" id="ARBA00001971"/>
    </source>
</evidence>
<dbReference type="PRINTS" id="PR00385">
    <property type="entry name" value="P450"/>
</dbReference>
<comment type="similarity">
    <text evidence="2 10">Belongs to the cytochrome P450 family.</text>
</comment>
<dbReference type="GO" id="GO:0016705">
    <property type="term" value="F:oxidoreductase activity, acting on paired donors, with incorporation or reduction of molecular oxygen"/>
    <property type="evidence" value="ECO:0007669"/>
    <property type="project" value="InterPro"/>
</dbReference>
<feature type="binding site" description="axial binding residue" evidence="9">
    <location>
        <position position="460"/>
    </location>
    <ligand>
        <name>heme</name>
        <dbReference type="ChEBI" id="CHEBI:30413"/>
    </ligand>
    <ligandPart>
        <name>Fe</name>
        <dbReference type="ChEBI" id="CHEBI:18248"/>
    </ligandPart>
</feature>
<name>A0AA36FYM7_9BILA</name>
<dbReference type="GO" id="GO:0020037">
    <property type="term" value="F:heme binding"/>
    <property type="evidence" value="ECO:0007669"/>
    <property type="project" value="InterPro"/>
</dbReference>
<dbReference type="SUPFAM" id="SSF48264">
    <property type="entry name" value="Cytochrome P450"/>
    <property type="match status" value="1"/>
</dbReference>
<dbReference type="InterPro" id="IPR050705">
    <property type="entry name" value="Cytochrome_P450_3A"/>
</dbReference>
<dbReference type="Gene3D" id="1.10.630.10">
    <property type="entry name" value="Cytochrome P450"/>
    <property type="match status" value="1"/>
</dbReference>
<dbReference type="AlphaFoldDB" id="A0AA36FYM7"/>
<evidence type="ECO:0000256" key="9">
    <source>
        <dbReference type="PIRSR" id="PIRSR602401-1"/>
    </source>
</evidence>
<dbReference type="GO" id="GO:0008395">
    <property type="term" value="F:steroid hydroxylase activity"/>
    <property type="evidence" value="ECO:0007669"/>
    <property type="project" value="TreeGrafter"/>
</dbReference>
<dbReference type="GO" id="GO:0005506">
    <property type="term" value="F:iron ion binding"/>
    <property type="evidence" value="ECO:0007669"/>
    <property type="project" value="InterPro"/>
</dbReference>
<dbReference type="EMBL" id="CATQJA010002575">
    <property type="protein sequence ID" value="CAJ0571631.1"/>
    <property type="molecule type" value="Genomic_DNA"/>
</dbReference>
<evidence type="ECO:0008006" key="13">
    <source>
        <dbReference type="Google" id="ProtNLM"/>
    </source>
</evidence>
<evidence type="ECO:0000256" key="3">
    <source>
        <dbReference type="ARBA" id="ARBA00022617"/>
    </source>
</evidence>
<dbReference type="Pfam" id="PF00067">
    <property type="entry name" value="p450"/>
    <property type="match status" value="1"/>
</dbReference>
<keyword evidence="5 10" id="KW-0560">Oxidoreductase</keyword>
<evidence type="ECO:0000256" key="7">
    <source>
        <dbReference type="ARBA" id="ARBA00023033"/>
    </source>
</evidence>
<keyword evidence="7 10" id="KW-0503">Monooxygenase</keyword>
<proteinExistence type="inferred from homology"/>
<keyword evidence="3 9" id="KW-0349">Heme</keyword>
<evidence type="ECO:0000256" key="10">
    <source>
        <dbReference type="RuleBase" id="RU000461"/>
    </source>
</evidence>
<comment type="function">
    <text evidence="8">Cytochromes P450 are a group of heme-thiolate monooxygenases. They oxidize a variety of structurally unrelated compounds, including steroids, fatty acids, and xenobiotics.</text>
</comment>
<accession>A0AA36FYM7</accession>
<keyword evidence="6 9" id="KW-0408">Iron</keyword>
<evidence type="ECO:0000313" key="12">
    <source>
        <dbReference type="Proteomes" id="UP001177023"/>
    </source>
</evidence>